<gene>
    <name evidence="8" type="ORF">DMP10_09570</name>
</gene>
<dbReference type="InterPro" id="IPR027417">
    <property type="entry name" value="P-loop_NTPase"/>
</dbReference>
<organism evidence="8 9">
    <name type="scientific">Adlercreutzia equolifaciens subsp. celatus DSM 18785</name>
    <dbReference type="NCBI Taxonomy" id="1121021"/>
    <lineage>
        <taxon>Bacteria</taxon>
        <taxon>Bacillati</taxon>
        <taxon>Actinomycetota</taxon>
        <taxon>Coriobacteriia</taxon>
        <taxon>Eggerthellales</taxon>
        <taxon>Eggerthellaceae</taxon>
        <taxon>Adlercreutzia</taxon>
    </lineage>
</organism>
<dbReference type="Proteomes" id="UP000278327">
    <property type="component" value="Unassembled WGS sequence"/>
</dbReference>
<comment type="similarity">
    <text evidence="2">Belongs to the VirD4/TraG family.</text>
</comment>
<keyword evidence="9" id="KW-1185">Reference proteome</keyword>
<evidence type="ECO:0000256" key="4">
    <source>
        <dbReference type="ARBA" id="ARBA00022692"/>
    </source>
</evidence>
<keyword evidence="4" id="KW-0812">Transmembrane</keyword>
<keyword evidence="3" id="KW-1003">Cell membrane</keyword>
<evidence type="ECO:0000256" key="6">
    <source>
        <dbReference type="ARBA" id="ARBA00023136"/>
    </source>
</evidence>
<feature type="region of interest" description="Disordered" evidence="7">
    <location>
        <begin position="494"/>
        <end position="516"/>
    </location>
</feature>
<dbReference type="AlphaFoldDB" id="A0A3N0ARU3"/>
<evidence type="ECO:0000313" key="9">
    <source>
        <dbReference type="Proteomes" id="UP000278327"/>
    </source>
</evidence>
<dbReference type="CDD" id="cd01127">
    <property type="entry name" value="TrwB_TraG_TraD_VirD4"/>
    <property type="match status" value="2"/>
</dbReference>
<dbReference type="EMBL" id="QICA01000017">
    <property type="protein sequence ID" value="RNL37006.1"/>
    <property type="molecule type" value="Genomic_DNA"/>
</dbReference>
<dbReference type="PANTHER" id="PTHR37937">
    <property type="entry name" value="CONJUGATIVE TRANSFER: DNA TRANSPORT"/>
    <property type="match status" value="1"/>
</dbReference>
<comment type="caution">
    <text evidence="8">The sequence shown here is derived from an EMBL/GenBank/DDBJ whole genome shotgun (WGS) entry which is preliminary data.</text>
</comment>
<accession>A0A3N0ARU3</accession>
<proteinExistence type="inferred from homology"/>
<evidence type="ECO:0000256" key="2">
    <source>
        <dbReference type="ARBA" id="ARBA00008806"/>
    </source>
</evidence>
<dbReference type="Gene3D" id="3.40.50.300">
    <property type="entry name" value="P-loop containing nucleotide triphosphate hydrolases"/>
    <property type="match status" value="1"/>
</dbReference>
<keyword evidence="5" id="KW-1133">Transmembrane helix</keyword>
<keyword evidence="6" id="KW-0472">Membrane</keyword>
<reference evidence="8 9" key="1">
    <citation type="journal article" date="2019" name="Microbiol. Resour. Announc.">
        <title>Draft Genome Sequences of Type Strains of Gordonibacter faecihominis, Paraeggerthella hongkongensis, Parvibacter caecicola,Slackia equolifaciens, Slackia faecicanis, and Slackia isoflavoniconvertens.</title>
        <authorList>
            <person name="Danylec N."/>
            <person name="Stoll D.A."/>
            <person name="Dotsch A."/>
            <person name="Huch M."/>
        </authorList>
    </citation>
    <scope>NUCLEOTIDE SEQUENCE [LARGE SCALE GENOMIC DNA]</scope>
    <source>
        <strain evidence="8 9">DSM 18785</strain>
    </source>
</reference>
<name>A0A3N0ARU3_9ACTN</name>
<sequence length="627" mass="67810">MRVINIKALFVALGFAAVAALALCPFAVTLHGLFSGDLSSFDDALAPYRDFGLFADTLTSCLEDGELRVCLLSMAALFATLLIGSTKDAILNTRDREVKDGILGDQRVFTKRRDIARRNYTWSGEGAPPVDGIAIGSVLGRTVIARATHAAVIAPSGSGKTRGSVYQTIDVLTYEGKNSLIVTDPSCEIYMMMAAGLEGRGYPVYLLDFHASRRGSRYNPLEVVIDCHRRGDASGAEARAREIGDILCPETGSESDFFTRAAGGAIAAICYLVATLDEVPDAKRNLWSAIQTILKGTQGGTDKLKGFIASGGSESPAYVMASTFLTSADKVENSILSTLQDALQPFSSADMKYLTGASEISVREVIEKPCAVFMHTLPKGNQANKIASLFLAQHLAETLRRGDRATLNPVYVVGDEFHAIPRFDLVTAVEQGRKYGLHYYMYVQSLAGFDSYSTRTENGKDAVLANADVKVLYKAGTPSDAAYFEVLGGKRTVQTRNTGTSSSANSSTSSEGFTEREVMNWPQGEVLARDPVKDGVLVFTNISGEAKRNGKFEIPVPDVTRTPTARNFMTFGDREHEREVMSRAEAELERRASERFAVFAPWTPAYDCADDSGACPSEASDDDIFGL</sequence>
<evidence type="ECO:0000256" key="7">
    <source>
        <dbReference type="SAM" id="MobiDB-lite"/>
    </source>
</evidence>
<dbReference type="GO" id="GO:0005886">
    <property type="term" value="C:plasma membrane"/>
    <property type="evidence" value="ECO:0007669"/>
    <property type="project" value="UniProtKB-SubCell"/>
</dbReference>
<dbReference type="PANTHER" id="PTHR37937:SF1">
    <property type="entry name" value="CONJUGATIVE TRANSFER: DNA TRANSPORT"/>
    <property type="match status" value="1"/>
</dbReference>
<evidence type="ECO:0000256" key="5">
    <source>
        <dbReference type="ARBA" id="ARBA00022989"/>
    </source>
</evidence>
<feature type="compositionally biased region" description="Low complexity" evidence="7">
    <location>
        <begin position="495"/>
        <end position="510"/>
    </location>
</feature>
<protein>
    <recommendedName>
        <fullName evidence="10">Type IV secretory system conjugative DNA transfer family protein</fullName>
    </recommendedName>
</protein>
<dbReference type="InterPro" id="IPR051539">
    <property type="entry name" value="T4SS-coupling_protein"/>
</dbReference>
<comment type="subcellular location">
    <subcellularLocation>
        <location evidence="1">Cell membrane</location>
        <topology evidence="1">Multi-pass membrane protein</topology>
    </subcellularLocation>
</comment>
<evidence type="ECO:0000256" key="1">
    <source>
        <dbReference type="ARBA" id="ARBA00004651"/>
    </source>
</evidence>
<dbReference type="Pfam" id="PF02534">
    <property type="entry name" value="T4SS-DNA_transf"/>
    <property type="match status" value="1"/>
</dbReference>
<dbReference type="InterPro" id="IPR003688">
    <property type="entry name" value="TraG/VirD4"/>
</dbReference>
<dbReference type="SUPFAM" id="SSF52540">
    <property type="entry name" value="P-loop containing nucleoside triphosphate hydrolases"/>
    <property type="match status" value="1"/>
</dbReference>
<evidence type="ECO:0000256" key="3">
    <source>
        <dbReference type="ARBA" id="ARBA00022475"/>
    </source>
</evidence>
<dbReference type="RefSeq" id="WP_117284297.1">
    <property type="nucleotide sequence ID" value="NZ_JAMTCE010000017.1"/>
</dbReference>
<evidence type="ECO:0000313" key="8">
    <source>
        <dbReference type="EMBL" id="RNL37006.1"/>
    </source>
</evidence>
<evidence type="ECO:0008006" key="10">
    <source>
        <dbReference type="Google" id="ProtNLM"/>
    </source>
</evidence>